<evidence type="ECO:0000313" key="4">
    <source>
        <dbReference type="Proteomes" id="UP000185151"/>
    </source>
</evidence>
<evidence type="ECO:0000313" key="1">
    <source>
        <dbReference type="EMBL" id="SIO42423.1"/>
    </source>
</evidence>
<name>A0A1N6JDY6_9BURK</name>
<keyword evidence="4" id="KW-1185">Reference proteome</keyword>
<dbReference type="Proteomes" id="UP000185151">
    <property type="component" value="Unassembled WGS sequence"/>
</dbReference>
<dbReference type="Proteomes" id="UP000184693">
    <property type="component" value="Unassembled WGS sequence"/>
</dbReference>
<evidence type="ECO:0000313" key="2">
    <source>
        <dbReference type="EMBL" id="SIO49888.1"/>
    </source>
</evidence>
<organism evidence="1 4">
    <name type="scientific">Paraburkholderia phenazinium</name>
    <dbReference type="NCBI Taxonomy" id="60549"/>
    <lineage>
        <taxon>Bacteria</taxon>
        <taxon>Pseudomonadati</taxon>
        <taxon>Pseudomonadota</taxon>
        <taxon>Betaproteobacteria</taxon>
        <taxon>Burkholderiales</taxon>
        <taxon>Burkholderiaceae</taxon>
        <taxon>Paraburkholderia</taxon>
    </lineage>
</organism>
<protein>
    <submittedName>
        <fullName evidence="1">Uncharacterized protein</fullName>
    </submittedName>
</protein>
<dbReference type="EMBL" id="FSRU01000001">
    <property type="protein sequence ID" value="SIO42423.1"/>
    <property type="molecule type" value="Genomic_DNA"/>
</dbReference>
<gene>
    <name evidence="1" type="ORF">SAMN05444165_3059</name>
    <name evidence="2" type="ORF">SAMN05444168_5598</name>
</gene>
<dbReference type="AlphaFoldDB" id="A0A1N6JDY6"/>
<dbReference type="OrthoDB" id="8926609at2"/>
<dbReference type="EMBL" id="FSRM01000002">
    <property type="protein sequence ID" value="SIO49888.1"/>
    <property type="molecule type" value="Genomic_DNA"/>
</dbReference>
<proteinExistence type="predicted"/>
<reference evidence="3 4" key="1">
    <citation type="submission" date="2016-11" db="EMBL/GenBank/DDBJ databases">
        <authorList>
            <person name="Jaros S."/>
            <person name="Januszkiewicz K."/>
            <person name="Wedrychowicz H."/>
        </authorList>
    </citation>
    <scope>NUCLEOTIDE SEQUENCE [LARGE SCALE GENOMIC DNA]</scope>
    <source>
        <strain evidence="2 3">GAS86</strain>
        <strain evidence="1 4">GAS95</strain>
    </source>
</reference>
<accession>A0A1N6JDY6</accession>
<evidence type="ECO:0000313" key="3">
    <source>
        <dbReference type="Proteomes" id="UP000184693"/>
    </source>
</evidence>
<sequence>MSTMDRSLRSLVARWLGANPATLTRVVRFGHIRPNRRRYVCVETLRPTGALTIYFFLHDDGMWSVYPQEIERPSMSFS</sequence>